<dbReference type="InterPro" id="IPR051697">
    <property type="entry name" value="Patched_domain-protein"/>
</dbReference>
<sequence>MTRICVDTNGETAFVRILNVVFSRVGAQIARHPWKFIVVSTAITLAASCIIPFTEMVNDVSDFTPATARARKELDNYKHFFSNKGEPIALYVLVTAKNQSNMLGIRQLEEAVRLLNTISERFKVWNEDTEQEQNFLEFCDNFCTINEPVRHFYNGLLVENNFGNSSDHIDLGYPITTVLGRQLHMDPNFFGVKVAVHVNLKNDTRIVSVNQLRTPTGQSIFDSKETSQIRNNIREIKLIGLQFRAERPASISMASIKKWEKSILTYLQEEFKSDYVDAYVLSESFLTAEVVRAGLTLLPFLVIGFSIMVVFSSITMSLAALYVGQMAPHKVLLAIVACVCPFMACGTALGLMFWCGFRFGSILCVTPFLVLALGVDDAYIMINSWQRIRKIRQEIGFHEGSIDSKNKGSVICCNSPSKTSGSTTKRRVESLMAEVMIDTGASITITTATNVLAFAIGALTPTPEIQLFSIGNALAITIDYVYEWTVFGSLMSIVGHWELDDNCGSENNSEKEIVRPPSVRAPSAFASWAKRCQDRFLSTCSKFVAWYCRLLTNTFISSLVVAVLAGYLYISIYGVLNTKAELRPQQLFLQNSDVIKVSAYENLPSSVGNFSTKFWLRDYEQFVRENGEDLPKRLVTIWLSLKALKRDIRMRSDSFLTGWPEFSYWKGFMRLDENGTDKSRDIKVNRFFFTTASYGAELKEWSKREDLLNQWRRVADSYPELDVSVFEDDAKFLDLIPTMIPQTAQSSFWTLLCMFCVCLLFMTHPTTVLISNFSIFSTCVGLIHGLLVIPVLFYLISLVPSFSCSSSRRHVVVAPETKISSENSPNGVLTIRLSPSTDRF</sequence>
<comment type="similarity">
    <text evidence="2">Belongs to the patched family.</text>
</comment>
<feature type="transmembrane region" description="Helical" evidence="7">
    <location>
        <begin position="435"/>
        <end position="459"/>
    </location>
</feature>
<feature type="transmembrane region" description="Helical" evidence="7">
    <location>
        <begin position="748"/>
        <end position="767"/>
    </location>
</feature>
<dbReference type="Gene3D" id="1.20.1640.10">
    <property type="entry name" value="Multidrug efflux transporter AcrB transmembrane domain"/>
    <property type="match status" value="1"/>
</dbReference>
<feature type="transmembrane region" description="Helical" evidence="7">
    <location>
        <begin position="297"/>
        <end position="324"/>
    </location>
</feature>
<dbReference type="PANTHER" id="PTHR10796">
    <property type="entry name" value="PATCHED-RELATED"/>
    <property type="match status" value="1"/>
</dbReference>
<evidence type="ECO:0000256" key="6">
    <source>
        <dbReference type="ARBA" id="ARBA00023180"/>
    </source>
</evidence>
<dbReference type="GO" id="GO:0006897">
    <property type="term" value="P:endocytosis"/>
    <property type="evidence" value="ECO:0007669"/>
    <property type="project" value="TreeGrafter"/>
</dbReference>
<evidence type="ECO:0000256" key="2">
    <source>
        <dbReference type="ARBA" id="ARBA00005585"/>
    </source>
</evidence>
<feature type="transmembrane region" description="Helical" evidence="7">
    <location>
        <begin position="555"/>
        <end position="576"/>
    </location>
</feature>
<feature type="transmembrane region" description="Helical" evidence="7">
    <location>
        <begin position="773"/>
        <end position="799"/>
    </location>
</feature>
<dbReference type="GO" id="GO:0030659">
    <property type="term" value="C:cytoplasmic vesicle membrane"/>
    <property type="evidence" value="ECO:0007669"/>
    <property type="project" value="TreeGrafter"/>
</dbReference>
<dbReference type="WBParaSite" id="jg9817">
    <property type="protein sequence ID" value="jg9817"/>
    <property type="gene ID" value="jg9817"/>
</dbReference>
<dbReference type="Pfam" id="PF02460">
    <property type="entry name" value="Patched"/>
    <property type="match status" value="1"/>
</dbReference>
<dbReference type="GO" id="GO:0005886">
    <property type="term" value="C:plasma membrane"/>
    <property type="evidence" value="ECO:0007669"/>
    <property type="project" value="TreeGrafter"/>
</dbReference>
<keyword evidence="9" id="KW-1185">Reference proteome</keyword>
<reference evidence="10" key="1">
    <citation type="submission" date="2022-11" db="UniProtKB">
        <authorList>
            <consortium name="WormBaseParasite"/>
        </authorList>
    </citation>
    <scope>IDENTIFICATION</scope>
</reference>
<dbReference type="AlphaFoldDB" id="A0A915EVZ0"/>
<feature type="transmembrane region" description="Helical" evidence="7">
    <location>
        <begin position="360"/>
        <end position="382"/>
    </location>
</feature>
<feature type="domain" description="SSD" evidence="8">
    <location>
        <begin position="299"/>
        <end position="493"/>
    </location>
</feature>
<evidence type="ECO:0000256" key="4">
    <source>
        <dbReference type="ARBA" id="ARBA00022989"/>
    </source>
</evidence>
<dbReference type="InterPro" id="IPR003392">
    <property type="entry name" value="PTHD_SSD"/>
</dbReference>
<evidence type="ECO:0000259" key="8">
    <source>
        <dbReference type="PROSITE" id="PS50156"/>
    </source>
</evidence>
<keyword evidence="5 7" id="KW-0472">Membrane</keyword>
<dbReference type="GO" id="GO:0018996">
    <property type="term" value="P:molting cycle, collagen and cuticulin-based cuticle"/>
    <property type="evidence" value="ECO:0007669"/>
    <property type="project" value="TreeGrafter"/>
</dbReference>
<protein>
    <submittedName>
        <fullName evidence="10">SSD domain-containing protein</fullName>
    </submittedName>
</protein>
<evidence type="ECO:0000256" key="5">
    <source>
        <dbReference type="ARBA" id="ARBA00023136"/>
    </source>
</evidence>
<dbReference type="SUPFAM" id="SSF82866">
    <property type="entry name" value="Multidrug efflux transporter AcrB transmembrane domain"/>
    <property type="match status" value="1"/>
</dbReference>
<dbReference type="Proteomes" id="UP000887574">
    <property type="component" value="Unplaced"/>
</dbReference>
<comment type="subcellular location">
    <subcellularLocation>
        <location evidence="1">Membrane</location>
        <topology evidence="1">Multi-pass membrane protein</topology>
    </subcellularLocation>
</comment>
<accession>A0A915EVZ0</accession>
<evidence type="ECO:0000256" key="1">
    <source>
        <dbReference type="ARBA" id="ARBA00004141"/>
    </source>
</evidence>
<name>A0A915EVZ0_9BILA</name>
<evidence type="ECO:0000256" key="3">
    <source>
        <dbReference type="ARBA" id="ARBA00022692"/>
    </source>
</evidence>
<proteinExistence type="inferred from homology"/>
<organism evidence="9 10">
    <name type="scientific">Ditylenchus dipsaci</name>
    <dbReference type="NCBI Taxonomy" id="166011"/>
    <lineage>
        <taxon>Eukaryota</taxon>
        <taxon>Metazoa</taxon>
        <taxon>Ecdysozoa</taxon>
        <taxon>Nematoda</taxon>
        <taxon>Chromadorea</taxon>
        <taxon>Rhabditida</taxon>
        <taxon>Tylenchina</taxon>
        <taxon>Tylenchomorpha</taxon>
        <taxon>Sphaerularioidea</taxon>
        <taxon>Anguinidae</taxon>
        <taxon>Anguininae</taxon>
        <taxon>Ditylenchus</taxon>
    </lineage>
</organism>
<keyword evidence="3 7" id="KW-0812">Transmembrane</keyword>
<keyword evidence="4 7" id="KW-1133">Transmembrane helix</keyword>
<dbReference type="InterPro" id="IPR000731">
    <property type="entry name" value="SSD"/>
</dbReference>
<dbReference type="PROSITE" id="PS50156">
    <property type="entry name" value="SSD"/>
    <property type="match status" value="1"/>
</dbReference>
<evidence type="ECO:0000313" key="9">
    <source>
        <dbReference type="Proteomes" id="UP000887574"/>
    </source>
</evidence>
<keyword evidence="6" id="KW-0325">Glycoprotein</keyword>
<evidence type="ECO:0000313" key="10">
    <source>
        <dbReference type="WBParaSite" id="jg9817"/>
    </source>
</evidence>
<dbReference type="PANTHER" id="PTHR10796:SF122">
    <property type="entry name" value="SSD DOMAIN-CONTAINING PROTEIN"/>
    <property type="match status" value="1"/>
</dbReference>
<evidence type="ECO:0000256" key="7">
    <source>
        <dbReference type="SAM" id="Phobius"/>
    </source>
</evidence>
<feature type="transmembrane region" description="Helical" evidence="7">
    <location>
        <begin position="331"/>
        <end position="354"/>
    </location>
</feature>